<feature type="region of interest" description="Disordered" evidence="1">
    <location>
        <begin position="928"/>
        <end position="977"/>
    </location>
</feature>
<dbReference type="Gene3D" id="3.90.550.10">
    <property type="entry name" value="Spore Coat Polysaccharide Biosynthesis Protein SpsA, Chain A"/>
    <property type="match status" value="1"/>
</dbReference>
<evidence type="ECO:0008006" key="4">
    <source>
        <dbReference type="Google" id="ProtNLM"/>
    </source>
</evidence>
<dbReference type="InterPro" id="IPR029044">
    <property type="entry name" value="Nucleotide-diphossugar_trans"/>
</dbReference>
<protein>
    <recommendedName>
        <fullName evidence="4">Glycogenin-1</fullName>
    </recommendedName>
</protein>
<accession>A0A8H2XWU4</accession>
<dbReference type="AlphaFoldDB" id="A0A8H2XWU4"/>
<feature type="compositionally biased region" description="Basic and acidic residues" evidence="1">
    <location>
        <begin position="727"/>
        <end position="747"/>
    </location>
</feature>
<feature type="compositionally biased region" description="Low complexity" evidence="1">
    <location>
        <begin position="788"/>
        <end position="798"/>
    </location>
</feature>
<feature type="compositionally biased region" description="Pro residues" evidence="1">
    <location>
        <begin position="467"/>
        <end position="477"/>
    </location>
</feature>
<feature type="region of interest" description="Disordered" evidence="1">
    <location>
        <begin position="705"/>
        <end position="848"/>
    </location>
</feature>
<feature type="compositionally biased region" description="Pro residues" evidence="1">
    <location>
        <begin position="711"/>
        <end position="720"/>
    </location>
</feature>
<proteinExistence type="predicted"/>
<dbReference type="SUPFAM" id="SSF53448">
    <property type="entry name" value="Nucleotide-diphospho-sugar transferases"/>
    <property type="match status" value="1"/>
</dbReference>
<sequence>MTSTSPARTAADHAFVTLITSDSYLPGALAQSAALNDLHPTRRGGQFPSGVGLEEEADPVPFTTLRRTFDLVIGVELIEGDRNAHEIKLLGRPDLHQTFTKLHVLRLAQFASVVFLDADVLPLRPMSHLLNMVSSWPDEYFEDNDGDKTPAPTNPGDILTLDASTVTKRNPHRLHNPAYPCPVSAAPDSGWPDIFNSGVIVLAPPGERGFKQAMSQRSWDGGDQGTLNEWAGSQAGLSTGQGSGGPGWNRLSFKYNVTPTAAYTYAPAYAKFGTGVHAVHFIGPSKPWSGLSFRPPFIASSGREAAAYDIAAYSSGAKNTSSQWRETAYSYHILVDRWYAVYDAHFRAELDAKDAPKSEFEVHKYESAWEGTKGGQEFTAYDGGVDSGATKPPANQLNQYPHVVPPHTYHVAVSSAPSEGQSATSQPASLEELRRLALHGAGHAGAVRAGEGSYVSLPMAGRFTLMRPPPPPEPEPVYTPVETHHHHHEEPYHAPPPPPQEHHYEHHEPHVHHEHHGHHGHHEHHEHHNHHHHHHEPPHRPPSPPIIAWNPAYEPPPTTAPAADNFPNAWYENQWDMPATKDYHHGQEHSGAPEQFFQPPEPEQYIPPELINQGQYSELTVNGYEPDHARIKAVFPWEENERPAPTRAFPERKPPPPKKVKQEPIAPIAPPPFERPPSPPRALGSTYFNAWDDIPSIQRYAARLTGALPTPGKPETPIIPAPASSAPKKEWSWERDRGDSGDASSRDGDDEDDEEESGSEKESTPKATTPAPPPVSNGKSKTKPKSPPSGSISSSGSESLEKPAGTEPATTIPDQPTPVAELSRSSNPPPRGFNLYLSEKRNAQGAPDDIRKRLALPMGRSIAPIIAPGNETQMPVLLQIPTSEKLKIAGDVGNALPVLAEPSFESSRPRRALSTAIPFSVVASLGSTLNIPSHTRRDSDSSDGELADDASSTGSTGSSSPYEYDSGSTPTPMRAWDEARSVDAFKRDSHEALARFLKKGSRGGSSPRNT</sequence>
<feature type="compositionally biased region" description="Pro residues" evidence="1">
    <location>
        <begin position="667"/>
        <end position="680"/>
    </location>
</feature>
<name>A0A8H2XWU4_9AGAM</name>
<gene>
    <name evidence="2" type="ORF">RDB_LOCUS70683</name>
</gene>
<comment type="caution">
    <text evidence="2">The sequence shown here is derived from an EMBL/GenBank/DDBJ whole genome shotgun (WGS) entry which is preliminary data.</text>
</comment>
<evidence type="ECO:0000313" key="2">
    <source>
        <dbReference type="EMBL" id="CAE6432689.1"/>
    </source>
</evidence>
<feature type="region of interest" description="Disordered" evidence="1">
    <location>
        <begin position="642"/>
        <end position="687"/>
    </location>
</feature>
<dbReference type="Proteomes" id="UP000663841">
    <property type="component" value="Unassembled WGS sequence"/>
</dbReference>
<feature type="compositionally biased region" description="Basic and acidic residues" evidence="1">
    <location>
        <begin position="642"/>
        <end position="654"/>
    </location>
</feature>
<feature type="region of interest" description="Disordered" evidence="1">
    <location>
        <begin position="465"/>
        <end position="566"/>
    </location>
</feature>
<feature type="compositionally biased region" description="Acidic residues" evidence="1">
    <location>
        <begin position="748"/>
        <end position="757"/>
    </location>
</feature>
<dbReference type="Pfam" id="PF01501">
    <property type="entry name" value="Glyco_transf_8"/>
    <property type="match status" value="1"/>
</dbReference>
<evidence type="ECO:0000256" key="1">
    <source>
        <dbReference type="SAM" id="MobiDB-lite"/>
    </source>
</evidence>
<dbReference type="EMBL" id="CAJMWW010000085">
    <property type="protein sequence ID" value="CAE6432689.1"/>
    <property type="molecule type" value="Genomic_DNA"/>
</dbReference>
<organism evidence="2 3">
    <name type="scientific">Rhizoctonia solani</name>
    <dbReference type="NCBI Taxonomy" id="456999"/>
    <lineage>
        <taxon>Eukaryota</taxon>
        <taxon>Fungi</taxon>
        <taxon>Dikarya</taxon>
        <taxon>Basidiomycota</taxon>
        <taxon>Agaricomycotina</taxon>
        <taxon>Agaricomycetes</taxon>
        <taxon>Cantharellales</taxon>
        <taxon>Ceratobasidiaceae</taxon>
        <taxon>Rhizoctonia</taxon>
    </lineage>
</organism>
<evidence type="ECO:0000313" key="3">
    <source>
        <dbReference type="Proteomes" id="UP000663841"/>
    </source>
</evidence>
<dbReference type="InterPro" id="IPR050587">
    <property type="entry name" value="GNT1/Glycosyltrans_8"/>
</dbReference>
<dbReference type="GO" id="GO:0016757">
    <property type="term" value="F:glycosyltransferase activity"/>
    <property type="evidence" value="ECO:0007669"/>
    <property type="project" value="InterPro"/>
</dbReference>
<dbReference type="PANTHER" id="PTHR11183">
    <property type="entry name" value="GLYCOGENIN SUBFAMILY MEMBER"/>
    <property type="match status" value="1"/>
</dbReference>
<feature type="compositionally biased region" description="Basic and acidic residues" evidence="1">
    <location>
        <begin position="838"/>
        <end position="848"/>
    </location>
</feature>
<feature type="compositionally biased region" description="Low complexity" evidence="1">
    <location>
        <begin position="949"/>
        <end position="960"/>
    </location>
</feature>
<reference evidence="2" key="1">
    <citation type="submission" date="2021-01" db="EMBL/GenBank/DDBJ databases">
        <authorList>
            <person name="Kaushik A."/>
        </authorList>
    </citation>
    <scope>NUCLEOTIDE SEQUENCE</scope>
    <source>
        <strain evidence="2">AG3-T5</strain>
    </source>
</reference>
<dbReference type="InterPro" id="IPR002495">
    <property type="entry name" value="Glyco_trans_8"/>
</dbReference>
<feature type="compositionally biased region" description="Basic residues" evidence="1">
    <location>
        <begin position="509"/>
        <end position="537"/>
    </location>
</feature>